<dbReference type="AlphaFoldDB" id="A0AAV6TM90"/>
<evidence type="ECO:0000256" key="1">
    <source>
        <dbReference type="ARBA" id="ARBA00022574"/>
    </source>
</evidence>
<proteinExistence type="predicted"/>
<feature type="region of interest" description="Disordered" evidence="3">
    <location>
        <begin position="95"/>
        <end position="125"/>
    </location>
</feature>
<evidence type="ECO:0000313" key="6">
    <source>
        <dbReference type="Proteomes" id="UP000827092"/>
    </source>
</evidence>
<name>A0AAV6TM90_9ARAC</name>
<protein>
    <recommendedName>
        <fullName evidence="4">Small-subunit processome Utp12 domain-containing protein</fullName>
    </recommendedName>
</protein>
<dbReference type="GO" id="GO:0000462">
    <property type="term" value="P:maturation of SSU-rRNA from tricistronic rRNA transcript (SSU-rRNA, 5.8S rRNA, LSU-rRNA)"/>
    <property type="evidence" value="ECO:0007669"/>
    <property type="project" value="TreeGrafter"/>
</dbReference>
<dbReference type="PANTHER" id="PTHR19858">
    <property type="entry name" value="WD40 REPEAT PROTEIN"/>
    <property type="match status" value="1"/>
</dbReference>
<dbReference type="InterPro" id="IPR007148">
    <property type="entry name" value="SSU_processome_Utp12"/>
</dbReference>
<evidence type="ECO:0000256" key="3">
    <source>
        <dbReference type="SAM" id="MobiDB-lite"/>
    </source>
</evidence>
<reference evidence="5 6" key="1">
    <citation type="journal article" date="2022" name="Nat. Ecol. Evol.">
        <title>A masculinizing supergene underlies an exaggerated male reproductive morph in a spider.</title>
        <authorList>
            <person name="Hendrickx F."/>
            <person name="De Corte Z."/>
            <person name="Sonet G."/>
            <person name="Van Belleghem S.M."/>
            <person name="Kostlbacher S."/>
            <person name="Vangestel C."/>
        </authorList>
    </citation>
    <scope>NUCLEOTIDE SEQUENCE [LARGE SCALE GENOMIC DNA]</scope>
    <source>
        <strain evidence="5">W744_W776</strain>
    </source>
</reference>
<dbReference type="Proteomes" id="UP000827092">
    <property type="component" value="Unassembled WGS sequence"/>
</dbReference>
<feature type="domain" description="Small-subunit processome Utp12" evidence="4">
    <location>
        <begin position="3"/>
        <end position="87"/>
    </location>
</feature>
<comment type="caution">
    <text evidence="5">The sequence shown here is derived from an EMBL/GenBank/DDBJ whole genome shotgun (WGS) entry which is preliminary data.</text>
</comment>
<evidence type="ECO:0000256" key="2">
    <source>
        <dbReference type="ARBA" id="ARBA00022737"/>
    </source>
</evidence>
<evidence type="ECO:0000313" key="5">
    <source>
        <dbReference type="EMBL" id="KAG8172806.1"/>
    </source>
</evidence>
<keyword evidence="2" id="KW-0677">Repeat</keyword>
<dbReference type="GO" id="GO:0032040">
    <property type="term" value="C:small-subunit processome"/>
    <property type="evidence" value="ECO:0007669"/>
    <property type="project" value="TreeGrafter"/>
</dbReference>
<dbReference type="PANTHER" id="PTHR19858:SF0">
    <property type="entry name" value="PERIODIC TRYPTOPHAN PROTEIN 2 HOMOLOG"/>
    <property type="match status" value="1"/>
</dbReference>
<keyword evidence="1" id="KW-0853">WD repeat</keyword>
<accession>A0AAV6TM90</accession>
<organism evidence="5 6">
    <name type="scientific">Oedothorax gibbosus</name>
    <dbReference type="NCBI Taxonomy" id="931172"/>
    <lineage>
        <taxon>Eukaryota</taxon>
        <taxon>Metazoa</taxon>
        <taxon>Ecdysozoa</taxon>
        <taxon>Arthropoda</taxon>
        <taxon>Chelicerata</taxon>
        <taxon>Arachnida</taxon>
        <taxon>Araneae</taxon>
        <taxon>Araneomorphae</taxon>
        <taxon>Entelegynae</taxon>
        <taxon>Araneoidea</taxon>
        <taxon>Linyphiidae</taxon>
        <taxon>Erigoninae</taxon>
        <taxon>Oedothorax</taxon>
    </lineage>
</organism>
<dbReference type="GO" id="GO:0034388">
    <property type="term" value="C:Pwp2p-containing subcomplex of 90S preribosome"/>
    <property type="evidence" value="ECO:0007669"/>
    <property type="project" value="TreeGrafter"/>
</dbReference>
<evidence type="ECO:0000259" key="4">
    <source>
        <dbReference type="Pfam" id="PF04003"/>
    </source>
</evidence>
<gene>
    <name evidence="5" type="ORF">JTE90_024825</name>
</gene>
<dbReference type="EMBL" id="JAFNEN010002356">
    <property type="protein sequence ID" value="KAG8172806.1"/>
    <property type="molecule type" value="Genomic_DNA"/>
</dbReference>
<sequence length="125" mass="14681">QTLVSYLPKLYIEKLLRYVVDQLDDTPHLEFYVIWIQYILTSHGIDIKNRSKSNISTLRTMQKSLSHRLEQLDKICGNFKYMLEYTLALNNIKKRKHESTEEETELLLVPQATEEDSSISSEDDS</sequence>
<dbReference type="InterPro" id="IPR027145">
    <property type="entry name" value="PWP2"/>
</dbReference>
<feature type="non-terminal residue" evidence="5">
    <location>
        <position position="1"/>
    </location>
</feature>
<dbReference type="Pfam" id="PF04003">
    <property type="entry name" value="Utp12"/>
    <property type="match status" value="1"/>
</dbReference>
<dbReference type="GO" id="GO:0000028">
    <property type="term" value="P:ribosomal small subunit assembly"/>
    <property type="evidence" value="ECO:0007669"/>
    <property type="project" value="TreeGrafter"/>
</dbReference>
<feature type="compositionally biased region" description="Acidic residues" evidence="3">
    <location>
        <begin position="113"/>
        <end position="125"/>
    </location>
</feature>
<keyword evidence="6" id="KW-1185">Reference proteome</keyword>